<evidence type="ECO:0000313" key="1">
    <source>
        <dbReference type="EMBL" id="CAB4610009.1"/>
    </source>
</evidence>
<dbReference type="PANTHER" id="PTHR11319">
    <property type="entry name" value="G PROTEIN-COUPLED RECEPTOR-RELATED"/>
    <property type="match status" value="1"/>
</dbReference>
<gene>
    <name evidence="1" type="ORF">UFOPK1835_01021</name>
</gene>
<dbReference type="InterPro" id="IPR012334">
    <property type="entry name" value="Pectin_lyas_fold"/>
</dbReference>
<dbReference type="InterPro" id="IPR011050">
    <property type="entry name" value="Pectin_lyase_fold/virulence"/>
</dbReference>
<reference evidence="1" key="1">
    <citation type="submission" date="2020-05" db="EMBL/GenBank/DDBJ databases">
        <authorList>
            <person name="Chiriac C."/>
            <person name="Salcher M."/>
            <person name="Ghai R."/>
            <person name="Kavagutti S V."/>
        </authorList>
    </citation>
    <scope>NUCLEOTIDE SEQUENCE</scope>
</reference>
<dbReference type="SUPFAM" id="SSF51126">
    <property type="entry name" value="Pectin lyase-like"/>
    <property type="match status" value="2"/>
</dbReference>
<organism evidence="1">
    <name type="scientific">freshwater metagenome</name>
    <dbReference type="NCBI Taxonomy" id="449393"/>
    <lineage>
        <taxon>unclassified sequences</taxon>
        <taxon>metagenomes</taxon>
        <taxon>ecological metagenomes</taxon>
    </lineage>
</organism>
<accession>A0A6J6HDK5</accession>
<dbReference type="InterPro" id="IPR059226">
    <property type="entry name" value="Choice_anch_Q_dom"/>
</dbReference>
<dbReference type="AlphaFoldDB" id="A0A6J6HDK5"/>
<dbReference type="SMART" id="SM00710">
    <property type="entry name" value="PbH1"/>
    <property type="match status" value="12"/>
</dbReference>
<name>A0A6J6HDK5_9ZZZZ</name>
<sequence length="770" mass="76981">MTNRIDSDSTPSTKSGTGLLSKATRLGTGALLVGASPALAVLLTESIASATTYTVANGNDTGIGSLRQAVDDANNNPGADIITFATGVTAITLSSGQIAINSDLTITGPGATSLTIDSNDTSRFFELTNGAATVSITGMTLTDGNATYVAADGEVDGGAILCSGTGSQATSLTLNDVTLSNNTSTGNSGAIDWRKCGALTITDSEITGNASTGGDGGGGVRLYESGPLTVSGSTVSGNSALYGAGFFLYEVESITITDSTISSNTATGQYGGGVYATASGAVVISDTIFDANTAYYGGAGAWLGGNSSVTITRATVTDNTGAIGQCTSAGGGMFIGDTTGDVLLSDSTFTGNYAYYGGAVYFSGNRANISVTGIIASDNTVTEGGGALFFDDNTTASVADSKITGNSASYGGGIAFNQGDTLTITGSLVADNQATENGAGIWLQESATTARIANTTITGNKVETSIGVPAGSGGGVFSKQRYGSTSNSLDLTFTTISDNSASTGSGLMIHDIVAVNVEGSIIAGNNDAMNDIDMVASAPTLAASTSVLGLLQNTVVFTDGGGNVVNVLDAKLDPLADNGGTTETMALQADSPAVGIGPMTWTPFTGDGFDQRGTGFARTAETIADAGAFEFSQPTPPPTTSTTIPNPAAQDISLVLDFSVGAQIRGGDQTTTVHGDGLMINSSYNVVLHSDPVEIGAGITDNIGEFDAVLTIPGETPGGSHYAVVNGLDPSGNVVEDIAWFSLDDNGLVTAISYSGPTEDPTIMVPAFTG</sequence>
<proteinExistence type="predicted"/>
<dbReference type="Gene3D" id="2.160.20.10">
    <property type="entry name" value="Single-stranded right-handed beta-helix, Pectin lyase-like"/>
    <property type="match status" value="2"/>
</dbReference>
<dbReference type="InterPro" id="IPR006626">
    <property type="entry name" value="PbH1"/>
</dbReference>
<dbReference type="EMBL" id="CAEZUP010000038">
    <property type="protein sequence ID" value="CAB4610009.1"/>
    <property type="molecule type" value="Genomic_DNA"/>
</dbReference>
<protein>
    <submittedName>
        <fullName evidence="1">Unannotated protein</fullName>
    </submittedName>
</protein>
<dbReference type="PANTHER" id="PTHR11319:SF35">
    <property type="entry name" value="OUTER MEMBRANE PROTEIN PMPC-RELATED"/>
    <property type="match status" value="1"/>
</dbReference>
<dbReference type="NCBIfam" id="NF041518">
    <property type="entry name" value="choice_anch_Q"/>
    <property type="match status" value="1"/>
</dbReference>